<evidence type="ECO:0000313" key="4">
    <source>
        <dbReference type="Proteomes" id="UP001530293"/>
    </source>
</evidence>
<feature type="transmembrane region" description="Helical" evidence="2">
    <location>
        <begin position="16"/>
        <end position="39"/>
    </location>
</feature>
<keyword evidence="4" id="KW-1185">Reference proteome</keyword>
<dbReference type="PANTHER" id="PTHR33639">
    <property type="entry name" value="THIOL-DISULFIDE OXIDOREDUCTASE DCC"/>
    <property type="match status" value="1"/>
</dbReference>
<protein>
    <recommendedName>
        <fullName evidence="5">DUF393 domain-containing protein</fullName>
    </recommendedName>
</protein>
<dbReference type="InterPro" id="IPR052927">
    <property type="entry name" value="DCC_oxidoreductase"/>
</dbReference>
<dbReference type="Proteomes" id="UP001530293">
    <property type="component" value="Unassembled WGS sequence"/>
</dbReference>
<keyword evidence="2" id="KW-1133">Transmembrane helix</keyword>
<keyword evidence="2" id="KW-0472">Membrane</keyword>
<comment type="caution">
    <text evidence="3">The sequence shown here is derived from an EMBL/GenBank/DDBJ whole genome shotgun (WGS) entry which is preliminary data.</text>
</comment>
<dbReference type="InterPro" id="IPR007263">
    <property type="entry name" value="DCC1-like"/>
</dbReference>
<keyword evidence="2" id="KW-0812">Transmembrane</keyword>
<evidence type="ECO:0000313" key="3">
    <source>
        <dbReference type="EMBL" id="KAL3758409.1"/>
    </source>
</evidence>
<organism evidence="3 4">
    <name type="scientific">Discostella pseudostelligera</name>
    <dbReference type="NCBI Taxonomy" id="259834"/>
    <lineage>
        <taxon>Eukaryota</taxon>
        <taxon>Sar</taxon>
        <taxon>Stramenopiles</taxon>
        <taxon>Ochrophyta</taxon>
        <taxon>Bacillariophyta</taxon>
        <taxon>Coscinodiscophyceae</taxon>
        <taxon>Thalassiosirophycidae</taxon>
        <taxon>Stephanodiscales</taxon>
        <taxon>Stephanodiscaceae</taxon>
        <taxon>Discostella</taxon>
    </lineage>
</organism>
<dbReference type="EMBL" id="JALLBG020000231">
    <property type="protein sequence ID" value="KAL3758409.1"/>
    <property type="molecule type" value="Genomic_DNA"/>
</dbReference>
<accession>A0ABD3M313</accession>
<reference evidence="3 4" key="1">
    <citation type="submission" date="2024-10" db="EMBL/GenBank/DDBJ databases">
        <title>Updated reference genomes for cyclostephanoid diatoms.</title>
        <authorList>
            <person name="Roberts W.R."/>
            <person name="Alverson A.J."/>
        </authorList>
    </citation>
    <scope>NUCLEOTIDE SEQUENCE [LARGE SCALE GENOMIC DNA]</scope>
    <source>
        <strain evidence="3 4">AJA232-27</strain>
    </source>
</reference>
<feature type="region of interest" description="Disordered" evidence="1">
    <location>
        <begin position="93"/>
        <end position="113"/>
    </location>
</feature>
<sequence length="417" mass="45798">MTAASLATTVGRPLPWLLAAVLLILSPATTTFFIDAFLFPSSSLDSRSAHQYLSPSPISTTTKSLSLSTLISPSLFHLAKIASITPTKSALKYASRNNNESNRSGGPMSQVDSTKSGGCPFLDTSYVYKTYAVPALFSESDSRPIILFDGECNLCNNFVQTLLKYDSCDDDIRGNLRFAALQSHVGNLLLRRMSDDLRAQVLAQSSDTAYVERGEKYKSIVVCARDKTYIKSSAVFQILQSLGGSSKRLKLIQYLALLGYILPTRVRDGLYQVISKRRKKWFGTSDECLLWDDRFDARFVDDGVLTGTYRDPFANPYEKPAVPASVNLFEGDIPPVRGDGVRIIWPKDSKAGPSISYDDEFPDGICITGATATISTIDLPMRIVLRVDRKSLGLGPDEKGGETMIAWVKPQEVAVLQ</sequence>
<evidence type="ECO:0000256" key="2">
    <source>
        <dbReference type="SAM" id="Phobius"/>
    </source>
</evidence>
<dbReference type="AlphaFoldDB" id="A0ABD3M313"/>
<evidence type="ECO:0000256" key="1">
    <source>
        <dbReference type="SAM" id="MobiDB-lite"/>
    </source>
</evidence>
<name>A0ABD3M313_9STRA</name>
<proteinExistence type="predicted"/>
<dbReference type="Pfam" id="PF04134">
    <property type="entry name" value="DCC1-like"/>
    <property type="match status" value="1"/>
</dbReference>
<gene>
    <name evidence="3" type="ORF">ACHAWU_006069</name>
</gene>
<dbReference type="PANTHER" id="PTHR33639:SF2">
    <property type="entry name" value="DUF393 DOMAIN-CONTAINING PROTEIN"/>
    <property type="match status" value="1"/>
</dbReference>
<feature type="compositionally biased region" description="Low complexity" evidence="1">
    <location>
        <begin position="95"/>
        <end position="104"/>
    </location>
</feature>
<evidence type="ECO:0008006" key="5">
    <source>
        <dbReference type="Google" id="ProtNLM"/>
    </source>
</evidence>